<dbReference type="EMBL" id="JAIWOZ010000006">
    <property type="protein sequence ID" value="KAH6603914.1"/>
    <property type="molecule type" value="Genomic_DNA"/>
</dbReference>
<feature type="compositionally biased region" description="Basic and acidic residues" evidence="1">
    <location>
        <begin position="1"/>
        <end position="10"/>
    </location>
</feature>
<sequence>MADTHRRQDVGDAPPPQQQRVAERVRQRQRSRSPKLRIIARIPSPLPLTELARDFVAGMEGENVASPYATRVLEAGDSALGCSKTSILQRDAQSPSSTPCPDGSCCNLADRCGYGPEVCGPKVCVSQLQGHGSLRPRQLRRQKVSCPLNDLCLGQSPEAPCQRCKPLPKEPQTHAWPRPNDKGGDRKVSDASQSTLLLHSPGAPDRGGRTEDTGNYVALVRENASRVWRSLRHQHSYPNKLQATGICVGSTPRRWRRTIRRLFRRHELRFARARAREGPPDWPRRLIANWTSPLYYDKLDPAKLNMGLAYYARGFTVASPNCNGVGCDLGRHQPPASLHRLWGCHTRPDDDDGDGDGDDIPPLPIVTWRPGEPGPRCKKNCGKTLPPVLLLSLSPKLSRLRLEFPRSPGAGPENEEHEENERQCALELGLPLPTFRPPADHNNHQAASAAVQSVARAGPRAAQAESRYRQVHCYNGGQFINRGLAIEVVDCFCDRFQGQRTLPCKHGVHCIPGNVGCLVDVLMSVTVKNGCRFTMEGKGANQDRGRILRLMIDECDTSSTETKQGGTLSRNCADWGFDPSNRWGSSGNAC</sequence>
<dbReference type="InterPro" id="IPR029070">
    <property type="entry name" value="Chitinase_insertion_sf"/>
</dbReference>
<feature type="region of interest" description="Disordered" evidence="1">
    <location>
        <begin position="1"/>
        <end position="35"/>
    </location>
</feature>
<dbReference type="Gene3D" id="3.10.50.10">
    <property type="match status" value="1"/>
</dbReference>
<dbReference type="Gene3D" id="3.20.20.80">
    <property type="entry name" value="Glycosidases"/>
    <property type="match status" value="1"/>
</dbReference>
<keyword evidence="3" id="KW-1185">Reference proteome</keyword>
<organism evidence="2 3">
    <name type="scientific">Trichoderma cornu-damae</name>
    <dbReference type="NCBI Taxonomy" id="654480"/>
    <lineage>
        <taxon>Eukaryota</taxon>
        <taxon>Fungi</taxon>
        <taxon>Dikarya</taxon>
        <taxon>Ascomycota</taxon>
        <taxon>Pezizomycotina</taxon>
        <taxon>Sordariomycetes</taxon>
        <taxon>Hypocreomycetidae</taxon>
        <taxon>Hypocreales</taxon>
        <taxon>Hypocreaceae</taxon>
        <taxon>Trichoderma</taxon>
    </lineage>
</organism>
<reference evidence="2" key="1">
    <citation type="submission" date="2021-08" db="EMBL/GenBank/DDBJ databases">
        <title>Chromosome-Level Trichoderma cornu-damae using Hi-C Data.</title>
        <authorList>
            <person name="Kim C.S."/>
        </authorList>
    </citation>
    <scope>NUCLEOTIDE SEQUENCE</scope>
    <source>
        <strain evidence="2">KA19-0412C</strain>
    </source>
</reference>
<protein>
    <submittedName>
        <fullName evidence="2">Uncharacterized protein</fullName>
    </submittedName>
</protein>
<proteinExistence type="predicted"/>
<gene>
    <name evidence="2" type="ORF">Trco_007360</name>
</gene>
<accession>A0A9P8QFX6</accession>
<feature type="region of interest" description="Disordered" evidence="1">
    <location>
        <begin position="163"/>
        <end position="211"/>
    </location>
</feature>
<comment type="caution">
    <text evidence="2">The sequence shown here is derived from an EMBL/GenBank/DDBJ whole genome shotgun (WGS) entry which is preliminary data.</text>
</comment>
<dbReference type="Proteomes" id="UP000827724">
    <property type="component" value="Unassembled WGS sequence"/>
</dbReference>
<evidence type="ECO:0000313" key="3">
    <source>
        <dbReference type="Proteomes" id="UP000827724"/>
    </source>
</evidence>
<dbReference type="AlphaFoldDB" id="A0A9P8QFX6"/>
<evidence type="ECO:0000256" key="1">
    <source>
        <dbReference type="SAM" id="MobiDB-lite"/>
    </source>
</evidence>
<feature type="compositionally biased region" description="Basic and acidic residues" evidence="1">
    <location>
        <begin position="179"/>
        <end position="189"/>
    </location>
</feature>
<dbReference type="OrthoDB" id="73875at2759"/>
<evidence type="ECO:0000313" key="2">
    <source>
        <dbReference type="EMBL" id="KAH6603914.1"/>
    </source>
</evidence>
<name>A0A9P8QFX6_9HYPO</name>